<dbReference type="EMBL" id="JBDJOF010000037">
    <property type="protein sequence ID" value="MEN5391262.1"/>
    <property type="molecule type" value="Genomic_DNA"/>
</dbReference>
<feature type="transmembrane region" description="Helical" evidence="1">
    <location>
        <begin position="46"/>
        <end position="67"/>
    </location>
</feature>
<name>A0ABV0CCD5_9GAMM</name>
<keyword evidence="1" id="KW-1133">Transmembrane helix</keyword>
<proteinExistence type="predicted"/>
<dbReference type="RefSeq" id="WP_005415254.1">
    <property type="nucleotide sequence ID" value="NZ_JBDJOF010000037.1"/>
</dbReference>
<keyword evidence="3" id="KW-1185">Reference proteome</keyword>
<sequence length="145" mass="15448">MQPWRRRHGLYLLLHSLLFSIPCALAGLLGSLLLLLGVWARGGDNSAVLGLLAMWGLLSVTAIPPVYQLTNTWQMHGPDGLKPAAPVLGTLFLVSAAQAVSALVITVSSLGVHPILLILAIGWGAPWISLACHFRWLSKASGQVK</sequence>
<evidence type="ECO:0000256" key="1">
    <source>
        <dbReference type="SAM" id="Phobius"/>
    </source>
</evidence>
<feature type="transmembrane region" description="Helical" evidence="1">
    <location>
        <begin position="87"/>
        <end position="109"/>
    </location>
</feature>
<keyword evidence="1" id="KW-0812">Transmembrane</keyword>
<protein>
    <submittedName>
        <fullName evidence="2">Uncharacterized protein</fullName>
    </submittedName>
</protein>
<feature type="transmembrane region" description="Helical" evidence="1">
    <location>
        <begin position="115"/>
        <end position="137"/>
    </location>
</feature>
<keyword evidence="1" id="KW-0472">Membrane</keyword>
<organism evidence="2 3">
    <name type="scientific">Stenotrophomonas hibiscicola</name>
    <dbReference type="NCBI Taxonomy" id="86189"/>
    <lineage>
        <taxon>Bacteria</taxon>
        <taxon>Pseudomonadati</taxon>
        <taxon>Pseudomonadota</taxon>
        <taxon>Gammaproteobacteria</taxon>
        <taxon>Lysobacterales</taxon>
        <taxon>Lysobacteraceae</taxon>
        <taxon>Stenotrophomonas</taxon>
        <taxon>Stenotrophomonas maltophilia group</taxon>
    </lineage>
</organism>
<dbReference type="Proteomes" id="UP001400166">
    <property type="component" value="Unassembled WGS sequence"/>
</dbReference>
<accession>A0ABV0CCD5</accession>
<reference evidence="2 3" key="1">
    <citation type="submission" date="2024-04" db="EMBL/GenBank/DDBJ databases">
        <title>WGS of bacteria from Torrens River.</title>
        <authorList>
            <person name="Wyrsch E.R."/>
            <person name="Drigo B."/>
        </authorList>
    </citation>
    <scope>NUCLEOTIDE SEQUENCE [LARGE SCALE GENOMIC DNA]</scope>
    <source>
        <strain evidence="2 3">TWI153</strain>
    </source>
</reference>
<evidence type="ECO:0000313" key="2">
    <source>
        <dbReference type="EMBL" id="MEN5391262.1"/>
    </source>
</evidence>
<comment type="caution">
    <text evidence="2">The sequence shown here is derived from an EMBL/GenBank/DDBJ whole genome shotgun (WGS) entry which is preliminary data.</text>
</comment>
<feature type="transmembrane region" description="Helical" evidence="1">
    <location>
        <begin position="12"/>
        <end position="40"/>
    </location>
</feature>
<gene>
    <name evidence="2" type="ORF">ABE587_15670</name>
</gene>
<evidence type="ECO:0000313" key="3">
    <source>
        <dbReference type="Proteomes" id="UP001400166"/>
    </source>
</evidence>